<dbReference type="PANTHER" id="PTHR30537:SF5">
    <property type="entry name" value="HTH-TYPE TRANSCRIPTIONAL ACTIVATOR TTDR-RELATED"/>
    <property type="match status" value="1"/>
</dbReference>
<feature type="domain" description="LysR substrate-binding" evidence="2">
    <location>
        <begin position="15"/>
        <end position="95"/>
    </location>
</feature>
<evidence type="ECO:0000313" key="4">
    <source>
        <dbReference type="Proteomes" id="UP001597405"/>
    </source>
</evidence>
<evidence type="ECO:0000259" key="2">
    <source>
        <dbReference type="Pfam" id="PF03466"/>
    </source>
</evidence>
<evidence type="ECO:0000313" key="3">
    <source>
        <dbReference type="EMBL" id="MFD1986911.1"/>
    </source>
</evidence>
<protein>
    <submittedName>
        <fullName evidence="3">LysR substrate-binding domain-containing protein</fullName>
    </submittedName>
</protein>
<reference evidence="4" key="1">
    <citation type="journal article" date="2019" name="Int. J. Syst. Evol. Microbiol.">
        <title>The Global Catalogue of Microorganisms (GCM) 10K type strain sequencing project: providing services to taxonomists for standard genome sequencing and annotation.</title>
        <authorList>
            <consortium name="The Broad Institute Genomics Platform"/>
            <consortium name="The Broad Institute Genome Sequencing Center for Infectious Disease"/>
            <person name="Wu L."/>
            <person name="Ma J."/>
        </authorList>
    </citation>
    <scope>NUCLEOTIDE SEQUENCE [LARGE SCALE GENOMIC DNA]</scope>
    <source>
        <strain evidence="4">CGMCC 1.16225</strain>
    </source>
</reference>
<comment type="caution">
    <text evidence="3">The sequence shown here is derived from an EMBL/GenBank/DDBJ whole genome shotgun (WGS) entry which is preliminary data.</text>
</comment>
<sequence length="114" mass="12194">MSGASRAPQEKWFAVKPSGPLRANTSDGSMPLLYAGMGIAVVPEFMIVEELADGRIERLLDGWALPGGAIHWVTPPGTRRHLRVNLLGEYLAAKLAGKNGVSVRAASNESDGRR</sequence>
<dbReference type="EMBL" id="JBHUGZ010000023">
    <property type="protein sequence ID" value="MFD1986911.1"/>
    <property type="molecule type" value="Genomic_DNA"/>
</dbReference>
<dbReference type="Proteomes" id="UP001597405">
    <property type="component" value="Unassembled WGS sequence"/>
</dbReference>
<keyword evidence="4" id="KW-1185">Reference proteome</keyword>
<dbReference type="SUPFAM" id="SSF53850">
    <property type="entry name" value="Periplasmic binding protein-like II"/>
    <property type="match status" value="1"/>
</dbReference>
<name>A0ABW4UID9_9HYPH</name>
<evidence type="ECO:0000256" key="1">
    <source>
        <dbReference type="ARBA" id="ARBA00009437"/>
    </source>
</evidence>
<dbReference type="Pfam" id="PF03466">
    <property type="entry name" value="LysR_substrate"/>
    <property type="match status" value="1"/>
</dbReference>
<comment type="similarity">
    <text evidence="1">Belongs to the LysR transcriptional regulatory family.</text>
</comment>
<dbReference type="PANTHER" id="PTHR30537">
    <property type="entry name" value="HTH-TYPE TRANSCRIPTIONAL REGULATOR"/>
    <property type="match status" value="1"/>
</dbReference>
<dbReference type="RefSeq" id="WP_379104482.1">
    <property type="nucleotide sequence ID" value="NZ_JBHUGZ010000023.1"/>
</dbReference>
<proteinExistence type="inferred from homology"/>
<gene>
    <name evidence="3" type="ORF">ACFSOZ_31230</name>
</gene>
<accession>A0ABW4UID9</accession>
<dbReference type="Gene3D" id="3.40.190.290">
    <property type="match status" value="1"/>
</dbReference>
<dbReference type="InterPro" id="IPR005119">
    <property type="entry name" value="LysR_subst-bd"/>
</dbReference>
<organism evidence="3 4">
    <name type="scientific">Mesorhizobium newzealandense</name>
    <dbReference type="NCBI Taxonomy" id="1300302"/>
    <lineage>
        <taxon>Bacteria</taxon>
        <taxon>Pseudomonadati</taxon>
        <taxon>Pseudomonadota</taxon>
        <taxon>Alphaproteobacteria</taxon>
        <taxon>Hyphomicrobiales</taxon>
        <taxon>Phyllobacteriaceae</taxon>
        <taxon>Mesorhizobium</taxon>
    </lineage>
</organism>
<dbReference type="InterPro" id="IPR058163">
    <property type="entry name" value="LysR-type_TF_proteobact-type"/>
</dbReference>